<comment type="subcellular location">
    <subcellularLocation>
        <location evidence="1 6">Membrane</location>
        <topology evidence="1 6">Multi-pass membrane protein</topology>
    </subcellularLocation>
</comment>
<dbReference type="InterPro" id="IPR000620">
    <property type="entry name" value="EamA_dom"/>
</dbReference>
<evidence type="ECO:0000256" key="1">
    <source>
        <dbReference type="ARBA" id="ARBA00004141"/>
    </source>
</evidence>
<feature type="transmembrane region" description="Helical" evidence="6">
    <location>
        <begin position="220"/>
        <end position="242"/>
    </location>
</feature>
<feature type="domain" description="EamA" evidence="7">
    <location>
        <begin position="193"/>
        <end position="328"/>
    </location>
</feature>
<feature type="transmembrane region" description="Helical" evidence="6">
    <location>
        <begin position="254"/>
        <end position="273"/>
    </location>
</feature>
<dbReference type="EMBL" id="CAKMRJ010005523">
    <property type="protein sequence ID" value="CAH1446666.1"/>
    <property type="molecule type" value="Genomic_DNA"/>
</dbReference>
<sequence length="360" mass="39460">MTPKSEKSRERMGVEETERGSFLYKDVLPFAAMVLVELMVVSGNTLYKSASANGINSYVFTFYVFFIGFIFILPLPFILHRRTSVPVPPINFSIAGKIFMLSVLMYLSQIFGYIGLKYSSPTLSSIMSNLSPAFTFILAFFFRMESIDFRSNTSQAKIIGTIVSISGAIIATVYSGPSVLSNPISINWIVGGILLASQYFLLAFALVAQAKIMKEYPVDVMVVFVFGISGLFVAGVAGLVMAQDLDAWKLKPNLLLVTILYMGFSSGFLNVVIQIWTLRLKGPVYVAMFKPLTIVIAIVMGVLFLGDLLHLGSVMGGIIITVGFYGVVWGKAKEESPSSIQITAPLLQPHHNLEQGPCIH</sequence>
<evidence type="ECO:0000313" key="9">
    <source>
        <dbReference type="Proteomes" id="UP001157418"/>
    </source>
</evidence>
<dbReference type="InterPro" id="IPR037185">
    <property type="entry name" value="EmrE-like"/>
</dbReference>
<dbReference type="Pfam" id="PF00892">
    <property type="entry name" value="EamA"/>
    <property type="match status" value="2"/>
</dbReference>
<feature type="transmembrane region" description="Helical" evidence="6">
    <location>
        <begin position="156"/>
        <end position="174"/>
    </location>
</feature>
<dbReference type="GO" id="GO:0022857">
    <property type="term" value="F:transmembrane transporter activity"/>
    <property type="evidence" value="ECO:0007669"/>
    <property type="project" value="InterPro"/>
</dbReference>
<evidence type="ECO:0000256" key="6">
    <source>
        <dbReference type="RuleBase" id="RU363077"/>
    </source>
</evidence>
<reference evidence="8 9" key="1">
    <citation type="submission" date="2022-01" db="EMBL/GenBank/DDBJ databases">
        <authorList>
            <person name="Xiong W."/>
            <person name="Schranz E."/>
        </authorList>
    </citation>
    <scope>NUCLEOTIDE SEQUENCE [LARGE SCALE GENOMIC DNA]</scope>
</reference>
<keyword evidence="4 6" id="KW-1133">Transmembrane helix</keyword>
<proteinExistence type="inferred from homology"/>
<accession>A0AAU9P8V3</accession>
<feature type="transmembrane region" description="Helical" evidence="6">
    <location>
        <begin position="285"/>
        <end position="305"/>
    </location>
</feature>
<organism evidence="8 9">
    <name type="scientific">Lactuca virosa</name>
    <dbReference type="NCBI Taxonomy" id="75947"/>
    <lineage>
        <taxon>Eukaryota</taxon>
        <taxon>Viridiplantae</taxon>
        <taxon>Streptophyta</taxon>
        <taxon>Embryophyta</taxon>
        <taxon>Tracheophyta</taxon>
        <taxon>Spermatophyta</taxon>
        <taxon>Magnoliopsida</taxon>
        <taxon>eudicotyledons</taxon>
        <taxon>Gunneridae</taxon>
        <taxon>Pentapetalae</taxon>
        <taxon>asterids</taxon>
        <taxon>campanulids</taxon>
        <taxon>Asterales</taxon>
        <taxon>Asteraceae</taxon>
        <taxon>Cichorioideae</taxon>
        <taxon>Cichorieae</taxon>
        <taxon>Lactucinae</taxon>
        <taxon>Lactuca</taxon>
    </lineage>
</organism>
<dbReference type="PANTHER" id="PTHR31218">
    <property type="entry name" value="WAT1-RELATED PROTEIN"/>
    <property type="match status" value="1"/>
</dbReference>
<feature type="transmembrane region" description="Helical" evidence="6">
    <location>
        <begin position="60"/>
        <end position="79"/>
    </location>
</feature>
<evidence type="ECO:0000256" key="2">
    <source>
        <dbReference type="ARBA" id="ARBA00007635"/>
    </source>
</evidence>
<feature type="transmembrane region" description="Helical" evidence="6">
    <location>
        <begin position="126"/>
        <end position="144"/>
    </location>
</feature>
<feature type="transmembrane region" description="Helical" evidence="6">
    <location>
        <begin position="91"/>
        <end position="114"/>
    </location>
</feature>
<evidence type="ECO:0000256" key="5">
    <source>
        <dbReference type="ARBA" id="ARBA00023136"/>
    </source>
</evidence>
<dbReference type="AlphaFoldDB" id="A0AAU9P8V3"/>
<evidence type="ECO:0000256" key="3">
    <source>
        <dbReference type="ARBA" id="ARBA00022692"/>
    </source>
</evidence>
<comment type="caution">
    <text evidence="8">The sequence shown here is derived from an EMBL/GenBank/DDBJ whole genome shotgun (WGS) entry which is preliminary data.</text>
</comment>
<comment type="similarity">
    <text evidence="2 6">Belongs to the drug/metabolite transporter (DMT) superfamily. Plant drug/metabolite exporter (P-DME) (TC 2.A.7.4) family.</text>
</comment>
<dbReference type="SUPFAM" id="SSF103481">
    <property type="entry name" value="Multidrug resistance efflux transporter EmrE"/>
    <property type="match status" value="2"/>
</dbReference>
<feature type="domain" description="EamA" evidence="7">
    <location>
        <begin position="33"/>
        <end position="171"/>
    </location>
</feature>
<keyword evidence="5 6" id="KW-0472">Membrane</keyword>
<name>A0AAU9P8V3_9ASTR</name>
<feature type="transmembrane region" description="Helical" evidence="6">
    <location>
        <begin position="311"/>
        <end position="330"/>
    </location>
</feature>
<protein>
    <recommendedName>
        <fullName evidence="6">WAT1-related protein</fullName>
    </recommendedName>
</protein>
<dbReference type="GO" id="GO:0016020">
    <property type="term" value="C:membrane"/>
    <property type="evidence" value="ECO:0007669"/>
    <property type="project" value="UniProtKB-SubCell"/>
</dbReference>
<keyword evidence="9" id="KW-1185">Reference proteome</keyword>
<evidence type="ECO:0000259" key="7">
    <source>
        <dbReference type="Pfam" id="PF00892"/>
    </source>
</evidence>
<dbReference type="InterPro" id="IPR030184">
    <property type="entry name" value="WAT1-related"/>
</dbReference>
<dbReference type="Proteomes" id="UP001157418">
    <property type="component" value="Unassembled WGS sequence"/>
</dbReference>
<evidence type="ECO:0000313" key="8">
    <source>
        <dbReference type="EMBL" id="CAH1446666.1"/>
    </source>
</evidence>
<evidence type="ECO:0000256" key="4">
    <source>
        <dbReference type="ARBA" id="ARBA00022989"/>
    </source>
</evidence>
<feature type="transmembrane region" description="Helical" evidence="6">
    <location>
        <begin position="186"/>
        <end position="208"/>
    </location>
</feature>
<gene>
    <name evidence="8" type="ORF">LVIROSA_LOCUS32342</name>
</gene>
<feature type="transmembrane region" description="Helical" evidence="6">
    <location>
        <begin position="21"/>
        <end position="40"/>
    </location>
</feature>
<keyword evidence="3 6" id="KW-0812">Transmembrane</keyword>